<keyword evidence="3" id="KW-1185">Reference proteome</keyword>
<dbReference type="InterPro" id="IPR013780">
    <property type="entry name" value="Glyco_hydro_b"/>
</dbReference>
<sequence length="58" mass="6147">MASTQPGSLSSVAFVTPSGKITLIVLNEGNNTENFNIRYNNKSAATPLTPKSVATFVF</sequence>
<dbReference type="SUPFAM" id="SSF51011">
    <property type="entry name" value="Glycosyl hydrolase domain"/>
    <property type="match status" value="1"/>
</dbReference>
<evidence type="ECO:0000313" key="2">
    <source>
        <dbReference type="EMBL" id="REC71774.1"/>
    </source>
</evidence>
<dbReference type="Pfam" id="PF17189">
    <property type="entry name" value="Glyco_hydro_30C"/>
    <property type="match status" value="1"/>
</dbReference>
<protein>
    <recommendedName>
        <fullName evidence="1">Glycosyl hydrolase family 30 beta sandwich domain-containing protein</fullName>
    </recommendedName>
</protein>
<name>A0A3D9D1C5_9FLAO</name>
<dbReference type="OrthoDB" id="9806701at2"/>
<accession>A0A3D9D1C5</accession>
<dbReference type="InterPro" id="IPR033452">
    <property type="entry name" value="GH30_C"/>
</dbReference>
<dbReference type="Gene3D" id="2.60.40.1180">
    <property type="entry name" value="Golgi alpha-mannosidase II"/>
    <property type="match status" value="1"/>
</dbReference>
<comment type="caution">
    <text evidence="2">The sequence shown here is derived from an EMBL/GenBank/DDBJ whole genome shotgun (WGS) entry which is preliminary data.</text>
</comment>
<evidence type="ECO:0000313" key="3">
    <source>
        <dbReference type="Proteomes" id="UP000256326"/>
    </source>
</evidence>
<reference evidence="2 3" key="1">
    <citation type="journal article" date="2006" name="Int. J. Syst. Evol. Microbiol.">
        <title>Chryseobacterium hispanicum sp. nov., isolated from the drinking water distribution system of Sevilla, Spain.</title>
        <authorList>
            <person name="Gallego V."/>
            <person name="Garcia M.T."/>
            <person name="Ventosa A."/>
        </authorList>
    </citation>
    <scope>NUCLEOTIDE SEQUENCE [LARGE SCALE GENOMIC DNA]</scope>
    <source>
        <strain evidence="2 3">KCTC 22104</strain>
    </source>
</reference>
<feature type="domain" description="Glycosyl hydrolase family 30 beta sandwich" evidence="1">
    <location>
        <begin position="5"/>
        <end position="56"/>
    </location>
</feature>
<dbReference type="EMBL" id="QNUG01000008">
    <property type="protein sequence ID" value="REC71774.1"/>
    <property type="molecule type" value="Genomic_DNA"/>
</dbReference>
<dbReference type="RefSeq" id="WP_116033633.1">
    <property type="nucleotide sequence ID" value="NZ_JBHLVV010000094.1"/>
</dbReference>
<gene>
    <name evidence="2" type="ORF">DRF58_05205</name>
</gene>
<proteinExistence type="predicted"/>
<organism evidence="2 3">
    <name type="scientific">Epilithonimonas hispanica</name>
    <dbReference type="NCBI Taxonomy" id="358687"/>
    <lineage>
        <taxon>Bacteria</taxon>
        <taxon>Pseudomonadati</taxon>
        <taxon>Bacteroidota</taxon>
        <taxon>Flavobacteriia</taxon>
        <taxon>Flavobacteriales</taxon>
        <taxon>Weeksellaceae</taxon>
        <taxon>Chryseobacterium group</taxon>
        <taxon>Epilithonimonas</taxon>
    </lineage>
</organism>
<dbReference type="Proteomes" id="UP000256326">
    <property type="component" value="Unassembled WGS sequence"/>
</dbReference>
<evidence type="ECO:0000259" key="1">
    <source>
        <dbReference type="Pfam" id="PF17189"/>
    </source>
</evidence>
<dbReference type="AlphaFoldDB" id="A0A3D9D1C5"/>